<gene>
    <name evidence="2" type="ORF">GQ55_4G041100</name>
</gene>
<organism evidence="2 3">
    <name type="scientific">Panicum hallii var. hallii</name>
    <dbReference type="NCBI Taxonomy" id="1504633"/>
    <lineage>
        <taxon>Eukaryota</taxon>
        <taxon>Viridiplantae</taxon>
        <taxon>Streptophyta</taxon>
        <taxon>Embryophyta</taxon>
        <taxon>Tracheophyta</taxon>
        <taxon>Spermatophyta</taxon>
        <taxon>Magnoliopsida</taxon>
        <taxon>Liliopsida</taxon>
        <taxon>Poales</taxon>
        <taxon>Poaceae</taxon>
        <taxon>PACMAD clade</taxon>
        <taxon>Panicoideae</taxon>
        <taxon>Panicodae</taxon>
        <taxon>Paniceae</taxon>
        <taxon>Panicinae</taxon>
        <taxon>Panicum</taxon>
        <taxon>Panicum sect. Panicum</taxon>
    </lineage>
</organism>
<feature type="transmembrane region" description="Helical" evidence="1">
    <location>
        <begin position="25"/>
        <end position="44"/>
    </location>
</feature>
<dbReference type="Gramene" id="PUZ59435">
    <property type="protein sequence ID" value="PUZ59435"/>
    <property type="gene ID" value="GQ55_4G041100"/>
</dbReference>
<accession>A0A2T7DV23</accession>
<feature type="transmembrane region" description="Helical" evidence="1">
    <location>
        <begin position="56"/>
        <end position="80"/>
    </location>
</feature>
<evidence type="ECO:0000313" key="2">
    <source>
        <dbReference type="EMBL" id="PUZ59435.1"/>
    </source>
</evidence>
<dbReference type="AlphaFoldDB" id="A0A2T7DV23"/>
<evidence type="ECO:0000256" key="1">
    <source>
        <dbReference type="SAM" id="Phobius"/>
    </source>
</evidence>
<protein>
    <submittedName>
        <fullName evidence="2">Uncharacterized protein</fullName>
    </submittedName>
</protein>
<proteinExistence type="predicted"/>
<dbReference type="Proteomes" id="UP000244336">
    <property type="component" value="Chromosome 4"/>
</dbReference>
<keyword evidence="3" id="KW-1185">Reference proteome</keyword>
<keyword evidence="1" id="KW-0472">Membrane</keyword>
<evidence type="ECO:0000313" key="3">
    <source>
        <dbReference type="Proteomes" id="UP000244336"/>
    </source>
</evidence>
<name>A0A2T7DV23_9POAL</name>
<feature type="transmembrane region" description="Helical" evidence="1">
    <location>
        <begin position="126"/>
        <end position="147"/>
    </location>
</feature>
<keyword evidence="1" id="KW-1133">Transmembrane helix</keyword>
<dbReference type="EMBL" id="CM009752">
    <property type="protein sequence ID" value="PUZ59435.1"/>
    <property type="molecule type" value="Genomic_DNA"/>
</dbReference>
<reference evidence="2 3" key="1">
    <citation type="submission" date="2018-04" db="EMBL/GenBank/DDBJ databases">
        <title>WGS assembly of Panicum hallii var. hallii HAL2.</title>
        <authorList>
            <person name="Lovell J."/>
            <person name="Jenkins J."/>
            <person name="Lowry D."/>
            <person name="Mamidi S."/>
            <person name="Sreedasyam A."/>
            <person name="Weng X."/>
            <person name="Barry K."/>
            <person name="Bonette J."/>
            <person name="Campitelli B."/>
            <person name="Daum C."/>
            <person name="Gordon S."/>
            <person name="Gould B."/>
            <person name="Lipzen A."/>
            <person name="MacQueen A."/>
            <person name="Palacio-Mejia J."/>
            <person name="Plott C."/>
            <person name="Shakirov E."/>
            <person name="Shu S."/>
            <person name="Yoshinaga Y."/>
            <person name="Zane M."/>
            <person name="Rokhsar D."/>
            <person name="Grimwood J."/>
            <person name="Schmutz J."/>
            <person name="Juenger T."/>
        </authorList>
    </citation>
    <scope>NUCLEOTIDE SEQUENCE [LARGE SCALE GENOMIC DNA]</scope>
    <source>
        <strain evidence="3">cv. HAL2</strain>
    </source>
</reference>
<feature type="transmembrane region" description="Helical" evidence="1">
    <location>
        <begin position="86"/>
        <end position="105"/>
    </location>
</feature>
<sequence>MAFDDIFATISVDISYELGWFVDHYYTLLPICMNMMAGIVGSLIRFDYLGVILHVYLCTLGLICRLSCLTELYEFCFIFWASPKLFFLKFFFVRFVSALEGSVEMRTSKLPLLKVLRTVAGRIEPINLIATIEQLVISLQYIVLLFFCCFSC</sequence>
<keyword evidence="1" id="KW-0812">Transmembrane</keyword>